<feature type="domain" description="Carbohydrate-binding" evidence="1">
    <location>
        <begin position="25"/>
        <end position="207"/>
    </location>
</feature>
<reference evidence="2 3" key="1">
    <citation type="submission" date="2019-04" db="EMBL/GenBank/DDBJ databases">
        <title>Sphingobacterium olei sp. nov., isolated from oil-contaminated soil.</title>
        <authorList>
            <person name="Liu B."/>
        </authorList>
    </citation>
    <scope>NUCLEOTIDE SEQUENCE [LARGE SCALE GENOMIC DNA]</scope>
    <source>
        <strain evidence="2 3">Y3L14</strain>
    </source>
</reference>
<sequence>MSTLVVKKLNEINGKDFFSIQKEIKELSWNAIAASPWKVDFPYSPVAEFQIGHTDSFVILHYAVEEEFLKAQYTRSNENVWEDSCVEFFISLDHKQTYYNFEFNILGTGLIGYGPAVKSERRRLDSTVVDEVNTYTSVRKINGKKKWNLILQIPKAIFSNTEWSGKTLHANFYKCGDGLPTPHFIAWNMIDHPTPNFHRPEFFGELTVE</sequence>
<dbReference type="GO" id="GO:0016052">
    <property type="term" value="P:carbohydrate catabolic process"/>
    <property type="evidence" value="ECO:0007669"/>
    <property type="project" value="InterPro"/>
</dbReference>
<dbReference type="CDD" id="cd09620">
    <property type="entry name" value="CBM9_like_3"/>
    <property type="match status" value="1"/>
</dbReference>
<dbReference type="EMBL" id="SUKA01000003">
    <property type="protein sequence ID" value="TJY65531.1"/>
    <property type="molecule type" value="Genomic_DNA"/>
</dbReference>
<evidence type="ECO:0000313" key="2">
    <source>
        <dbReference type="EMBL" id="TJY65531.1"/>
    </source>
</evidence>
<protein>
    <recommendedName>
        <fullName evidence="1">Carbohydrate-binding domain-containing protein</fullName>
    </recommendedName>
</protein>
<gene>
    <name evidence="2" type="ORF">FAZ19_10350</name>
</gene>
<name>A0A4U0H1Q9_9SPHI</name>
<dbReference type="SUPFAM" id="SSF49344">
    <property type="entry name" value="CBD9-like"/>
    <property type="match status" value="1"/>
</dbReference>
<keyword evidence="3" id="KW-1185">Reference proteome</keyword>
<dbReference type="Gene3D" id="2.60.40.1190">
    <property type="match status" value="1"/>
</dbReference>
<dbReference type="AlphaFoldDB" id="A0A4U0H1Q9"/>
<dbReference type="RefSeq" id="WP_136820660.1">
    <property type="nucleotide sequence ID" value="NZ_BMJX01000003.1"/>
</dbReference>
<dbReference type="Proteomes" id="UP000309872">
    <property type="component" value="Unassembled WGS sequence"/>
</dbReference>
<dbReference type="GO" id="GO:0030246">
    <property type="term" value="F:carbohydrate binding"/>
    <property type="evidence" value="ECO:0007669"/>
    <property type="project" value="InterPro"/>
</dbReference>
<dbReference type="OrthoDB" id="9801646at2"/>
<accession>A0A4U0H1Q9</accession>
<evidence type="ECO:0000313" key="3">
    <source>
        <dbReference type="Proteomes" id="UP000309872"/>
    </source>
</evidence>
<dbReference type="GO" id="GO:0004553">
    <property type="term" value="F:hydrolase activity, hydrolyzing O-glycosyl compounds"/>
    <property type="evidence" value="ECO:0007669"/>
    <property type="project" value="InterPro"/>
</dbReference>
<proteinExistence type="predicted"/>
<dbReference type="InterPro" id="IPR010502">
    <property type="entry name" value="Carb-bd_dom_fam9"/>
</dbReference>
<evidence type="ECO:0000259" key="1">
    <source>
        <dbReference type="Pfam" id="PF16011"/>
    </source>
</evidence>
<organism evidence="2 3">
    <name type="scientific">Sphingobacterium alkalisoli</name>
    <dbReference type="NCBI Taxonomy" id="1874115"/>
    <lineage>
        <taxon>Bacteria</taxon>
        <taxon>Pseudomonadati</taxon>
        <taxon>Bacteroidota</taxon>
        <taxon>Sphingobacteriia</taxon>
        <taxon>Sphingobacteriales</taxon>
        <taxon>Sphingobacteriaceae</taxon>
        <taxon>Sphingobacterium</taxon>
    </lineage>
</organism>
<comment type="caution">
    <text evidence="2">The sequence shown here is derived from an EMBL/GenBank/DDBJ whole genome shotgun (WGS) entry which is preliminary data.</text>
</comment>
<dbReference type="Pfam" id="PF16011">
    <property type="entry name" value="CBM9_2"/>
    <property type="match status" value="1"/>
</dbReference>